<reference evidence="1 2" key="1">
    <citation type="submission" date="2016-10" db="EMBL/GenBank/DDBJ databases">
        <authorList>
            <person name="Varghese N."/>
            <person name="Submissions S."/>
        </authorList>
    </citation>
    <scope>NUCLEOTIDE SEQUENCE [LARGE SCALE GENOMIC DNA]</scope>
    <source>
        <strain evidence="1 2">DSM 18839</strain>
    </source>
</reference>
<dbReference type="AlphaFoldDB" id="A0A8G2BFR2"/>
<dbReference type="GO" id="GO:0008237">
    <property type="term" value="F:metallopeptidase activity"/>
    <property type="evidence" value="ECO:0007669"/>
    <property type="project" value="InterPro"/>
</dbReference>
<dbReference type="OrthoDB" id="827535at2"/>
<dbReference type="Proteomes" id="UP000198615">
    <property type="component" value="Unassembled WGS sequence"/>
</dbReference>
<gene>
    <name evidence="1" type="ORF">SAMN05660686_00058</name>
</gene>
<keyword evidence="2" id="KW-1185">Reference proteome</keyword>
<comment type="caution">
    <text evidence="1">The sequence shown here is derived from an EMBL/GenBank/DDBJ whole genome shotgun (WGS) entry which is preliminary data.</text>
</comment>
<dbReference type="SUPFAM" id="SSF55486">
    <property type="entry name" value="Metalloproteases ('zincins'), catalytic domain"/>
    <property type="match status" value="1"/>
</dbReference>
<dbReference type="InterPro" id="IPR024079">
    <property type="entry name" value="MetalloPept_cat_dom_sf"/>
</dbReference>
<proteinExistence type="predicted"/>
<dbReference type="Gene3D" id="3.40.390.10">
    <property type="entry name" value="Collagenase (Catalytic Domain)"/>
    <property type="match status" value="1"/>
</dbReference>
<evidence type="ECO:0008006" key="3">
    <source>
        <dbReference type="Google" id="ProtNLM"/>
    </source>
</evidence>
<organism evidence="1 2">
    <name type="scientific">Thalassobaculum litoreum DSM 18839</name>
    <dbReference type="NCBI Taxonomy" id="1123362"/>
    <lineage>
        <taxon>Bacteria</taxon>
        <taxon>Pseudomonadati</taxon>
        <taxon>Pseudomonadota</taxon>
        <taxon>Alphaproteobacteria</taxon>
        <taxon>Rhodospirillales</taxon>
        <taxon>Thalassobaculaceae</taxon>
        <taxon>Thalassobaculum</taxon>
    </lineage>
</organism>
<sequence>MALSPEIAAGSWYLLALAEDGSPAHQGTLRISLEDGRLCVSGDLYRAPPGISAADLPHHGERLTVYDSWFCQPNRSDYACHFRAMGGGLAGNTLTVQTRVFAWQPAVGSAASNRVGDFGSFADCVMTLGLQPSHHHHAAAAPAPVLAGSILCDGRPHALWAVKASAYPRGMRLVVHEMEGRPWPEDETHNARTLVDIYRKAGIDLHVIRPPEKLPADDSLIRSELDTMLADQVNRYAAGPLWIQHVFLVSSLNWSGLDGTGQFGNIAGLMFDNIDRHRQGAAVFLDADLASSVDELNTRIDQSVRGLPIGRSAQVTLRTMAHEMGHTLGLRHSPVDRAQNCGIMNQIQELLRIVDPATGPLFPAISRLEFDAVDSRNLSHRPDPEVCPGWGNWSVPPKGIEIGLQPDTGRTPGFKTDPVLDIRVSVRPANELAAEDAPASIKRSFDLGEPVFLEMTLRNITDAPITVPASVTLTDGLTEVAVMDPGAERRRLIGAAQTLCDGTEMVSLAPGARHRHILQLHSSGDDPVFTKVGDHVVELAVNTRERGWIEGPSVTVTVRADPPLSRSTSRITARRPFCDAMALGYLASYRGIEDTDILLRQPAYPLGARLAAGLLQIATFAASPATGKTRMSPMQPNAKRVQSAITALKQTGVTREAVIAIADAINPLTDSRSAIAKAIVENW</sequence>
<evidence type="ECO:0000313" key="2">
    <source>
        <dbReference type="Proteomes" id="UP000198615"/>
    </source>
</evidence>
<dbReference type="RefSeq" id="WP_093147328.1">
    <property type="nucleotide sequence ID" value="NZ_FNBW01000001.1"/>
</dbReference>
<name>A0A8G2BFR2_9PROT</name>
<protein>
    <recommendedName>
        <fullName evidence="3">Metallo-peptidase family M12B Reprolysin-like</fullName>
    </recommendedName>
</protein>
<evidence type="ECO:0000313" key="1">
    <source>
        <dbReference type="EMBL" id="SDF05508.1"/>
    </source>
</evidence>
<accession>A0A8G2BFR2</accession>
<dbReference type="EMBL" id="FNBW01000001">
    <property type="protein sequence ID" value="SDF05508.1"/>
    <property type="molecule type" value="Genomic_DNA"/>
</dbReference>